<dbReference type="RefSeq" id="WP_096432017.1">
    <property type="nucleotide sequence ID" value="NZ_AP018042.1"/>
</dbReference>
<dbReference type="OrthoDB" id="1123451at2"/>
<dbReference type="Proteomes" id="UP000218267">
    <property type="component" value="Chromosome"/>
</dbReference>
<reference evidence="1 2" key="1">
    <citation type="journal article" date="2018" name="Mar. Genomics">
        <title>Complete genome sequence of Marinifilaceae bacterium strain SPP2, isolated from the Antarctic marine sediment.</title>
        <authorList>
            <person name="Watanabe M."/>
            <person name="Kojima H."/>
            <person name="Fukui M."/>
        </authorList>
    </citation>
    <scope>NUCLEOTIDE SEQUENCE [LARGE SCALE GENOMIC DNA]</scope>
    <source>
        <strain evidence="1 2">SPP2</strain>
    </source>
</reference>
<sequence>MSKEHKTLTEFFSFLVNKQENFQLRQEDAEDIIQDYYNLKNEQIEELKEEKRVKGLKKLALIVQKREERENQARIKAQFKAQQQVKVQVQVKQVIPNTSPNTNMMRPKVKAIKEMQALIDRIRN</sequence>
<name>A0A1Y1CNR0_9BACT</name>
<keyword evidence="2" id="KW-1185">Reference proteome</keyword>
<proteinExistence type="predicted"/>
<organism evidence="1 2">
    <name type="scientific">Labilibaculum antarcticum</name>
    <dbReference type="NCBI Taxonomy" id="1717717"/>
    <lineage>
        <taxon>Bacteria</taxon>
        <taxon>Pseudomonadati</taxon>
        <taxon>Bacteroidota</taxon>
        <taxon>Bacteroidia</taxon>
        <taxon>Marinilabiliales</taxon>
        <taxon>Marinifilaceae</taxon>
        <taxon>Labilibaculum</taxon>
    </lineage>
</organism>
<evidence type="ECO:0000313" key="2">
    <source>
        <dbReference type="Proteomes" id="UP000218267"/>
    </source>
</evidence>
<dbReference type="AlphaFoldDB" id="A0A1Y1CNR0"/>
<dbReference type="EMBL" id="AP018042">
    <property type="protein sequence ID" value="BAX82046.1"/>
    <property type="molecule type" value="Genomic_DNA"/>
</dbReference>
<dbReference type="KEGG" id="mbas:ALGA_3754"/>
<protein>
    <submittedName>
        <fullName evidence="1">Uncharacterized protein</fullName>
    </submittedName>
</protein>
<accession>A0A1Y1CNR0</accession>
<reference evidence="2" key="2">
    <citation type="journal article" date="2020" name="Antonie Van Leeuwenhoek">
        <title>Labilibaculum antarcticum sp. nov., a novel facultative anaerobic, psychrotorelant bacterium isolated from marine sediment of Antarctica.</title>
        <authorList>
            <person name="Watanabe M."/>
            <person name="Kojima H."/>
            <person name="Fukui M."/>
        </authorList>
    </citation>
    <scope>NUCLEOTIDE SEQUENCE [LARGE SCALE GENOMIC DNA]</scope>
    <source>
        <strain evidence="2">SPP2</strain>
    </source>
</reference>
<gene>
    <name evidence="1" type="ORF">ALGA_3754</name>
</gene>
<evidence type="ECO:0000313" key="1">
    <source>
        <dbReference type="EMBL" id="BAX82046.1"/>
    </source>
</evidence>